<evidence type="ECO:0000256" key="5">
    <source>
        <dbReference type="PIRNR" id="PIRNR038471"/>
    </source>
</evidence>
<dbReference type="GO" id="GO:0005886">
    <property type="term" value="C:plasma membrane"/>
    <property type="evidence" value="ECO:0007669"/>
    <property type="project" value="TreeGrafter"/>
</dbReference>
<dbReference type="RefSeq" id="WP_275684741.1">
    <property type="nucleotide sequence ID" value="NZ_JAJLJH010000010.1"/>
</dbReference>
<feature type="region of interest" description="Disordered" evidence="6">
    <location>
        <begin position="285"/>
        <end position="307"/>
    </location>
</feature>
<dbReference type="AlphaFoldDB" id="A0A9X1YMV0"/>
<evidence type="ECO:0000256" key="1">
    <source>
        <dbReference type="ARBA" id="ARBA00009369"/>
    </source>
</evidence>
<evidence type="ECO:0000256" key="2">
    <source>
        <dbReference type="ARBA" id="ARBA00013855"/>
    </source>
</evidence>
<protein>
    <recommendedName>
        <fullName evidence="2 5">Cell shape-determining protein MreC</fullName>
    </recommendedName>
    <alternativeName>
        <fullName evidence="4 5">Cell shape protein MreC</fullName>
    </alternativeName>
</protein>
<evidence type="ECO:0000313" key="9">
    <source>
        <dbReference type="Proteomes" id="UP001139353"/>
    </source>
</evidence>
<evidence type="ECO:0000256" key="6">
    <source>
        <dbReference type="SAM" id="MobiDB-lite"/>
    </source>
</evidence>
<dbReference type="PANTHER" id="PTHR34138:SF1">
    <property type="entry name" value="CELL SHAPE-DETERMINING PROTEIN MREC"/>
    <property type="match status" value="1"/>
</dbReference>
<dbReference type="InterPro" id="IPR042175">
    <property type="entry name" value="Cell/Rod_MreC_2"/>
</dbReference>
<keyword evidence="3 5" id="KW-0133">Cell shape</keyword>
<dbReference type="Gene3D" id="2.40.10.350">
    <property type="entry name" value="Rod shape-determining protein MreC, domain 2"/>
    <property type="match status" value="1"/>
</dbReference>
<dbReference type="InterPro" id="IPR055342">
    <property type="entry name" value="MreC_beta-barrel_core"/>
</dbReference>
<comment type="similarity">
    <text evidence="1 5">Belongs to the MreC family.</text>
</comment>
<accession>A0A9X1YMV0</accession>
<keyword evidence="9" id="KW-1185">Reference proteome</keyword>
<dbReference type="Pfam" id="PF04085">
    <property type="entry name" value="MreC"/>
    <property type="match status" value="1"/>
</dbReference>
<organism evidence="8 9">
    <name type="scientific">Scleromatobacter humisilvae</name>
    <dbReference type="NCBI Taxonomy" id="2897159"/>
    <lineage>
        <taxon>Bacteria</taxon>
        <taxon>Pseudomonadati</taxon>
        <taxon>Pseudomonadota</taxon>
        <taxon>Betaproteobacteria</taxon>
        <taxon>Burkholderiales</taxon>
        <taxon>Sphaerotilaceae</taxon>
        <taxon>Scleromatobacter</taxon>
    </lineage>
</organism>
<comment type="function">
    <text evidence="5">Involved in formation and maintenance of cell shape.</text>
</comment>
<proteinExistence type="inferred from homology"/>
<sequence length="307" mass="32442">MPLGTLDRRPPPFFHQGPSALTRLAVFSAVALFLMAADTRFAVTRPLRAGLAMLLLPVERVLEVPVQLTHSGGEYVGGLHQAQADLAKAQLALTTQSAKAARVDTLLAENTRLRALVDLKPALAVKSQAAEVLYEASDPFSRKIFIDRGASQGVVPGAPVIDEAGVLGQVTRVYPLSSEVTLLIDKEAAIPVLNTRTHQRSAAFGADGAALELRFMAGNADVHVGDLLQTSGVDGIYPPGLDVAKVVKVDPRADSSFARIALVPTASADGVRHVLVLEPMAMQLPARPAPEPEPTPKGQKAIKGTKK</sequence>
<dbReference type="InterPro" id="IPR042177">
    <property type="entry name" value="Cell/Rod_1"/>
</dbReference>
<dbReference type="GO" id="GO:0008360">
    <property type="term" value="P:regulation of cell shape"/>
    <property type="evidence" value="ECO:0007669"/>
    <property type="project" value="UniProtKB-KW"/>
</dbReference>
<dbReference type="NCBIfam" id="TIGR00219">
    <property type="entry name" value="mreC"/>
    <property type="match status" value="1"/>
</dbReference>
<gene>
    <name evidence="8" type="primary">mreC</name>
    <name evidence="8" type="ORF">LPC04_23520</name>
</gene>
<dbReference type="EMBL" id="JAJLJH010000010">
    <property type="protein sequence ID" value="MCK9688692.1"/>
    <property type="molecule type" value="Genomic_DNA"/>
</dbReference>
<dbReference type="PANTHER" id="PTHR34138">
    <property type="entry name" value="CELL SHAPE-DETERMINING PROTEIN MREC"/>
    <property type="match status" value="1"/>
</dbReference>
<dbReference type="Proteomes" id="UP001139353">
    <property type="component" value="Unassembled WGS sequence"/>
</dbReference>
<name>A0A9X1YMV0_9BURK</name>
<dbReference type="PIRSF" id="PIRSF038471">
    <property type="entry name" value="MreC"/>
    <property type="match status" value="1"/>
</dbReference>
<evidence type="ECO:0000256" key="4">
    <source>
        <dbReference type="ARBA" id="ARBA00032089"/>
    </source>
</evidence>
<evidence type="ECO:0000259" key="7">
    <source>
        <dbReference type="Pfam" id="PF04085"/>
    </source>
</evidence>
<comment type="caution">
    <text evidence="8">The sequence shown here is derived from an EMBL/GenBank/DDBJ whole genome shotgun (WGS) entry which is preliminary data.</text>
</comment>
<feature type="domain" description="Rod shape-determining protein MreC beta-barrel core" evidence="7">
    <location>
        <begin position="132"/>
        <end position="277"/>
    </location>
</feature>
<evidence type="ECO:0000256" key="3">
    <source>
        <dbReference type="ARBA" id="ARBA00022960"/>
    </source>
</evidence>
<dbReference type="Gene3D" id="2.40.10.340">
    <property type="entry name" value="Rod shape-determining protein MreC, domain 1"/>
    <property type="match status" value="1"/>
</dbReference>
<evidence type="ECO:0000313" key="8">
    <source>
        <dbReference type="EMBL" id="MCK9688692.1"/>
    </source>
</evidence>
<reference evidence="8" key="1">
    <citation type="submission" date="2021-11" db="EMBL/GenBank/DDBJ databases">
        <title>BS-T2-15 a new species belonging to the Comamonadaceae family isolated from the soil of a French oak forest.</title>
        <authorList>
            <person name="Mieszkin S."/>
            <person name="Alain K."/>
        </authorList>
    </citation>
    <scope>NUCLEOTIDE SEQUENCE</scope>
    <source>
        <strain evidence="8">BS-T2-15</strain>
    </source>
</reference>
<dbReference type="InterPro" id="IPR007221">
    <property type="entry name" value="MreC"/>
</dbReference>